<dbReference type="Gene3D" id="3.40.50.300">
    <property type="entry name" value="P-loop containing nucleotide triphosphate hydrolases"/>
    <property type="match status" value="1"/>
</dbReference>
<reference evidence="5" key="1">
    <citation type="submission" date="2021-01" db="EMBL/GenBank/DDBJ databases">
        <title>Genomic Encyclopedia of Type Strains, Phase IV (KMG-IV): sequencing the most valuable type-strain genomes for metagenomic binning, comparative biology and taxonomic classification.</title>
        <authorList>
            <person name="Goeker M."/>
        </authorList>
    </citation>
    <scope>NUCLEOTIDE SEQUENCE</scope>
    <source>
        <strain evidence="5">DSM 23230</strain>
    </source>
</reference>
<dbReference type="InterPro" id="IPR004482">
    <property type="entry name" value="Mg_chelat-rel"/>
</dbReference>
<organism evidence="5 6">
    <name type="scientific">Halanaerobacter jeridensis</name>
    <dbReference type="NCBI Taxonomy" id="706427"/>
    <lineage>
        <taxon>Bacteria</taxon>
        <taxon>Bacillati</taxon>
        <taxon>Bacillota</taxon>
        <taxon>Clostridia</taxon>
        <taxon>Halanaerobiales</taxon>
        <taxon>Halobacteroidaceae</taxon>
        <taxon>Halanaerobacter</taxon>
    </lineage>
</organism>
<evidence type="ECO:0000313" key="6">
    <source>
        <dbReference type="Proteomes" id="UP000774000"/>
    </source>
</evidence>
<dbReference type="Pfam" id="PF13541">
    <property type="entry name" value="ChlI"/>
    <property type="match status" value="1"/>
</dbReference>
<gene>
    <name evidence="5" type="ORF">JOC47_000150</name>
</gene>
<dbReference type="Gene3D" id="3.30.230.10">
    <property type="match status" value="1"/>
</dbReference>
<dbReference type="NCBIfam" id="TIGR00368">
    <property type="entry name" value="YifB family Mg chelatase-like AAA ATPase"/>
    <property type="match status" value="1"/>
</dbReference>
<accession>A0A938XS82</accession>
<dbReference type="EMBL" id="JAFBDQ010000001">
    <property type="protein sequence ID" value="MBM7555326.1"/>
    <property type="molecule type" value="Genomic_DNA"/>
</dbReference>
<dbReference type="SMART" id="SM00382">
    <property type="entry name" value="AAA"/>
    <property type="match status" value="1"/>
</dbReference>
<dbReference type="AlphaFoldDB" id="A0A938XS82"/>
<dbReference type="InterPro" id="IPR020568">
    <property type="entry name" value="Ribosomal_Su5_D2-typ_SF"/>
</dbReference>
<evidence type="ECO:0000313" key="5">
    <source>
        <dbReference type="EMBL" id="MBM7555326.1"/>
    </source>
</evidence>
<proteinExistence type="inferred from homology"/>
<feature type="domain" description="AAA+ ATPase" evidence="4">
    <location>
        <begin position="210"/>
        <end position="393"/>
    </location>
</feature>
<dbReference type="PRINTS" id="PR01657">
    <property type="entry name" value="MCMFAMILY"/>
</dbReference>
<keyword evidence="2" id="KW-0547">Nucleotide-binding</keyword>
<dbReference type="SUPFAM" id="SSF52540">
    <property type="entry name" value="P-loop containing nucleoside triphosphate hydrolases"/>
    <property type="match status" value="1"/>
</dbReference>
<dbReference type="InterPro" id="IPR045006">
    <property type="entry name" value="CHLI-like"/>
</dbReference>
<dbReference type="InterPro" id="IPR014721">
    <property type="entry name" value="Ribsml_uS5_D2-typ_fold_subgr"/>
</dbReference>
<evidence type="ECO:0000256" key="1">
    <source>
        <dbReference type="ARBA" id="ARBA00006354"/>
    </source>
</evidence>
<comment type="caution">
    <text evidence="5">The sequence shown here is derived from an EMBL/GenBank/DDBJ whole genome shotgun (WGS) entry which is preliminary data.</text>
</comment>
<evidence type="ECO:0000256" key="3">
    <source>
        <dbReference type="ARBA" id="ARBA00022840"/>
    </source>
</evidence>
<name>A0A938XS82_9FIRM</name>
<dbReference type="RefSeq" id="WP_204700048.1">
    <property type="nucleotide sequence ID" value="NZ_JAFBDQ010000001.1"/>
</dbReference>
<dbReference type="Pfam" id="PF13335">
    <property type="entry name" value="Mg_chelatase_C"/>
    <property type="match status" value="1"/>
</dbReference>
<dbReference type="PANTHER" id="PTHR32039:SF7">
    <property type="entry name" value="COMPETENCE PROTEIN COMM"/>
    <property type="match status" value="1"/>
</dbReference>
<dbReference type="GO" id="GO:0003677">
    <property type="term" value="F:DNA binding"/>
    <property type="evidence" value="ECO:0007669"/>
    <property type="project" value="InterPro"/>
</dbReference>
<dbReference type="SUPFAM" id="SSF54211">
    <property type="entry name" value="Ribosomal protein S5 domain 2-like"/>
    <property type="match status" value="1"/>
</dbReference>
<evidence type="ECO:0000256" key="2">
    <source>
        <dbReference type="ARBA" id="ARBA00022741"/>
    </source>
</evidence>
<dbReference type="GO" id="GO:0005524">
    <property type="term" value="F:ATP binding"/>
    <property type="evidence" value="ECO:0007669"/>
    <property type="project" value="UniProtKB-KW"/>
</dbReference>
<dbReference type="InterPro" id="IPR027417">
    <property type="entry name" value="P-loop_NTPase"/>
</dbReference>
<dbReference type="Proteomes" id="UP000774000">
    <property type="component" value="Unassembled WGS sequence"/>
</dbReference>
<evidence type="ECO:0000259" key="4">
    <source>
        <dbReference type="SMART" id="SM00382"/>
    </source>
</evidence>
<dbReference type="InterPro" id="IPR000523">
    <property type="entry name" value="Mg_chelatse_chII-like_cat_dom"/>
</dbReference>
<keyword evidence="3" id="KW-0067">ATP-binding</keyword>
<dbReference type="PANTHER" id="PTHR32039">
    <property type="entry name" value="MAGNESIUM-CHELATASE SUBUNIT CHLI"/>
    <property type="match status" value="1"/>
</dbReference>
<sequence>MLAKAYSNAVTGVDGYLVEVEIDLSQGLPSFNIVGLPDVAVREAKERVKAAIKNSAFQFPVKRVTVNLAPADIKKKGVVFDLPIAVGILAAVDVVEENKLLDYTLVGELSLDGTIKRITGALSMALATKDEGKKGIIVPYENVQEASVVEGIEVIGVKSLEDVIDFFNQELEAIEPVTESWQLNGEYQIDYQDVKGHEEAKRALEVAAAGNHNLVMIGPPGAGKTMLARRLPTILPPLTKEESIEVTKIFSVIDKLPSEQSLIKTRPFRNPHHSISQAGLVGGGRVPQPGEITLAHRGVLFLDELTEFKRQVLEILRQPLEKQEITLTRSAITLTYPCEFLLVAALNPCPCGYYGTEGRECFCTPYQRKKYLHKISGPILDRIDIHLEIPQLKAEELTTYRQGETSAEIKERILAAREIQTQRFKDTSINYNAEMNTKAVEKYCLLDEKAEEMIKEAINRLHLSARAYDRILKLSRTIADLAATEIITIEHLGEAIQYRSLDRR</sequence>
<protein>
    <submittedName>
        <fullName evidence="5">Magnesium chelatase family protein</fullName>
    </submittedName>
</protein>
<keyword evidence="6" id="KW-1185">Reference proteome</keyword>
<dbReference type="Pfam" id="PF01078">
    <property type="entry name" value="Mg_chelatase"/>
    <property type="match status" value="1"/>
</dbReference>
<comment type="similarity">
    <text evidence="1">Belongs to the Mg-chelatase subunits D/I family. ComM subfamily.</text>
</comment>
<dbReference type="InterPro" id="IPR025158">
    <property type="entry name" value="Mg_chelat-rel_C"/>
</dbReference>
<dbReference type="InterPro" id="IPR001208">
    <property type="entry name" value="MCM_dom"/>
</dbReference>
<dbReference type="InterPro" id="IPR003593">
    <property type="entry name" value="AAA+_ATPase"/>
</dbReference>